<dbReference type="AlphaFoldDB" id="A0A2W7IMJ4"/>
<gene>
    <name evidence="2" type="ORF">C8P66_10659</name>
</gene>
<dbReference type="PRINTS" id="PR00081">
    <property type="entry name" value="GDHRDH"/>
</dbReference>
<comment type="similarity">
    <text evidence="1">Belongs to the short-chain dehydrogenases/reductases (SDR) family.</text>
</comment>
<dbReference type="EMBL" id="QKYU01000006">
    <property type="protein sequence ID" value="PZW48055.1"/>
    <property type="molecule type" value="Genomic_DNA"/>
</dbReference>
<dbReference type="Proteomes" id="UP000249688">
    <property type="component" value="Unassembled WGS sequence"/>
</dbReference>
<dbReference type="GO" id="GO:0030497">
    <property type="term" value="P:fatty acid elongation"/>
    <property type="evidence" value="ECO:0007669"/>
    <property type="project" value="TreeGrafter"/>
</dbReference>
<proteinExistence type="inferred from homology"/>
<dbReference type="OrthoDB" id="20590at2"/>
<dbReference type="CDD" id="cd05233">
    <property type="entry name" value="SDR_c"/>
    <property type="match status" value="1"/>
</dbReference>
<dbReference type="PROSITE" id="PS00061">
    <property type="entry name" value="ADH_SHORT"/>
    <property type="match status" value="1"/>
</dbReference>
<reference evidence="2 3" key="1">
    <citation type="submission" date="2018-06" db="EMBL/GenBank/DDBJ databases">
        <title>Genomic Encyclopedia of Archaeal and Bacterial Type Strains, Phase II (KMG-II): from individual species to whole genera.</title>
        <authorList>
            <person name="Goeker M."/>
        </authorList>
    </citation>
    <scope>NUCLEOTIDE SEQUENCE [LARGE SCALE GENOMIC DNA]</scope>
    <source>
        <strain evidence="2 3">DSM 24525</strain>
    </source>
</reference>
<evidence type="ECO:0000256" key="1">
    <source>
        <dbReference type="ARBA" id="ARBA00006484"/>
    </source>
</evidence>
<dbReference type="PANTHER" id="PTHR42760:SF40">
    <property type="entry name" value="3-OXOACYL-[ACYL-CARRIER-PROTEIN] REDUCTASE, CHLOROPLASTIC"/>
    <property type="match status" value="1"/>
</dbReference>
<comment type="caution">
    <text evidence="2">The sequence shown here is derived from an EMBL/GenBank/DDBJ whole genome shotgun (WGS) entry which is preliminary data.</text>
</comment>
<name>A0A2W7IMJ4_9PROT</name>
<dbReference type="SUPFAM" id="SSF51735">
    <property type="entry name" value="NAD(P)-binding Rossmann-fold domains"/>
    <property type="match status" value="1"/>
</dbReference>
<dbReference type="InterPro" id="IPR002347">
    <property type="entry name" value="SDR_fam"/>
</dbReference>
<dbReference type="InterPro" id="IPR036291">
    <property type="entry name" value="NAD(P)-bd_dom_sf"/>
</dbReference>
<dbReference type="PANTHER" id="PTHR42760">
    <property type="entry name" value="SHORT-CHAIN DEHYDROGENASES/REDUCTASES FAMILY MEMBER"/>
    <property type="match status" value="1"/>
</dbReference>
<accession>A0A2W7IMJ4</accession>
<dbReference type="RefSeq" id="WP_111397437.1">
    <property type="nucleotide sequence ID" value="NZ_QKYU01000006.1"/>
</dbReference>
<dbReference type="FunFam" id="3.40.50.720:FF:000084">
    <property type="entry name" value="Short-chain dehydrogenase reductase"/>
    <property type="match status" value="1"/>
</dbReference>
<evidence type="ECO:0000313" key="3">
    <source>
        <dbReference type="Proteomes" id="UP000249688"/>
    </source>
</evidence>
<dbReference type="GO" id="GO:0016616">
    <property type="term" value="F:oxidoreductase activity, acting on the CH-OH group of donors, NAD or NADP as acceptor"/>
    <property type="evidence" value="ECO:0007669"/>
    <property type="project" value="TreeGrafter"/>
</dbReference>
<evidence type="ECO:0000313" key="2">
    <source>
        <dbReference type="EMBL" id="PZW48055.1"/>
    </source>
</evidence>
<dbReference type="Gene3D" id="3.40.50.720">
    <property type="entry name" value="NAD(P)-binding Rossmann-like Domain"/>
    <property type="match status" value="1"/>
</dbReference>
<dbReference type="PRINTS" id="PR00080">
    <property type="entry name" value="SDRFAMILY"/>
</dbReference>
<keyword evidence="3" id="KW-1185">Reference proteome</keyword>
<organism evidence="2 3">
    <name type="scientific">Humitalea rosea</name>
    <dbReference type="NCBI Taxonomy" id="990373"/>
    <lineage>
        <taxon>Bacteria</taxon>
        <taxon>Pseudomonadati</taxon>
        <taxon>Pseudomonadota</taxon>
        <taxon>Alphaproteobacteria</taxon>
        <taxon>Acetobacterales</taxon>
        <taxon>Roseomonadaceae</taxon>
        <taxon>Humitalea</taxon>
    </lineage>
</organism>
<dbReference type="InterPro" id="IPR020904">
    <property type="entry name" value="Sc_DH/Rdtase_CS"/>
</dbReference>
<dbReference type="Pfam" id="PF13561">
    <property type="entry name" value="adh_short_C2"/>
    <property type="match status" value="1"/>
</dbReference>
<sequence>MAGVLVVTGASRGIGAATARLAAARGWRVVGSFLERRDAAEAVAEEIRAAGGEVEMVQADTSVEADVTRLFDTAEAHFGKVTGLVNNAGMNGGPASLVDLPVAELRRLIDINVIGPMLCAREAVRRMATDRGGPGGAIVNLGSVAAVRGSPGERVHYAASKGAVISLTIGLAQEVARNGIRVNAVSPGLTETEMNPADRLARLVPTVPIGRVAAPEEVARVILFLLSPEASYVLGINVTVSGGR</sequence>
<protein>
    <submittedName>
        <fullName evidence="2">NAD(P)-dependent dehydrogenase (Short-subunit alcohol dehydrogenase family)</fullName>
    </submittedName>
</protein>